<keyword evidence="1" id="KW-0812">Transmembrane</keyword>
<evidence type="ECO:0000313" key="3">
    <source>
        <dbReference type="Proteomes" id="UP001201812"/>
    </source>
</evidence>
<evidence type="ECO:0000256" key="1">
    <source>
        <dbReference type="SAM" id="Phobius"/>
    </source>
</evidence>
<accession>A0AAD4MRN3</accession>
<keyword evidence="1" id="KW-0472">Membrane</keyword>
<feature type="transmembrane region" description="Helical" evidence="1">
    <location>
        <begin position="20"/>
        <end position="41"/>
    </location>
</feature>
<dbReference type="EMBL" id="JAKKPZ010000178">
    <property type="protein sequence ID" value="KAI1699479.1"/>
    <property type="molecule type" value="Genomic_DNA"/>
</dbReference>
<keyword evidence="1" id="KW-1133">Transmembrane helix</keyword>
<feature type="transmembrane region" description="Helical" evidence="1">
    <location>
        <begin position="90"/>
        <end position="115"/>
    </location>
</feature>
<feature type="transmembrane region" description="Helical" evidence="1">
    <location>
        <begin position="53"/>
        <end position="78"/>
    </location>
</feature>
<name>A0AAD4MRN3_9BILA</name>
<sequence>MNTTSSPAYLPYLNFGEHVGFLIAGSFAIFCNFRLLYYGLVKRKSQATITMSSSIYVLIFSHTALLFASLPYAMFMVWKKANDLNEFSAYAIYWTGLPANCYMVSSSIPIFFLTLDRRRLRQFRLPPGKVQTGDKGHIGHKNDIHNSESYTELLFFQITSSAAEF</sequence>
<keyword evidence="3" id="KW-1185">Reference proteome</keyword>
<comment type="caution">
    <text evidence="2">The sequence shown here is derived from an EMBL/GenBank/DDBJ whole genome shotgun (WGS) entry which is preliminary data.</text>
</comment>
<reference evidence="2" key="1">
    <citation type="submission" date="2022-01" db="EMBL/GenBank/DDBJ databases">
        <title>Genome Sequence Resource for Two Populations of Ditylenchus destructor, the Migratory Endoparasitic Phytonematode.</title>
        <authorList>
            <person name="Zhang H."/>
            <person name="Lin R."/>
            <person name="Xie B."/>
        </authorList>
    </citation>
    <scope>NUCLEOTIDE SEQUENCE</scope>
    <source>
        <strain evidence="2">BazhouSP</strain>
    </source>
</reference>
<organism evidence="2 3">
    <name type="scientific">Ditylenchus destructor</name>
    <dbReference type="NCBI Taxonomy" id="166010"/>
    <lineage>
        <taxon>Eukaryota</taxon>
        <taxon>Metazoa</taxon>
        <taxon>Ecdysozoa</taxon>
        <taxon>Nematoda</taxon>
        <taxon>Chromadorea</taxon>
        <taxon>Rhabditida</taxon>
        <taxon>Tylenchina</taxon>
        <taxon>Tylenchomorpha</taxon>
        <taxon>Sphaerularioidea</taxon>
        <taxon>Anguinidae</taxon>
        <taxon>Anguininae</taxon>
        <taxon>Ditylenchus</taxon>
    </lineage>
</organism>
<proteinExistence type="predicted"/>
<dbReference type="AlphaFoldDB" id="A0AAD4MRN3"/>
<gene>
    <name evidence="2" type="ORF">DdX_17308</name>
</gene>
<evidence type="ECO:0000313" key="2">
    <source>
        <dbReference type="EMBL" id="KAI1699479.1"/>
    </source>
</evidence>
<dbReference type="Proteomes" id="UP001201812">
    <property type="component" value="Unassembled WGS sequence"/>
</dbReference>
<protein>
    <submittedName>
        <fullName evidence="2">Uncharacterized protein</fullName>
    </submittedName>
</protein>